<keyword evidence="4" id="KW-1185">Reference proteome</keyword>
<keyword evidence="1" id="KW-0479">Metal-binding</keyword>
<protein>
    <submittedName>
        <fullName evidence="3">Type I phosphodiesterase/nucleotide pyrophosphatase</fullName>
    </submittedName>
</protein>
<evidence type="ECO:0000313" key="3">
    <source>
        <dbReference type="EMBL" id="TYP79211.1"/>
    </source>
</evidence>
<gene>
    <name evidence="3" type="ORF">BCM02_101329</name>
</gene>
<dbReference type="EMBL" id="VNHS01000001">
    <property type="protein sequence ID" value="TYP79211.1"/>
    <property type="molecule type" value="Genomic_DNA"/>
</dbReference>
<organism evidence="3 4">
    <name type="scientific">Paenibacillus methanolicus</name>
    <dbReference type="NCBI Taxonomy" id="582686"/>
    <lineage>
        <taxon>Bacteria</taxon>
        <taxon>Bacillati</taxon>
        <taxon>Bacillota</taxon>
        <taxon>Bacilli</taxon>
        <taxon>Bacillales</taxon>
        <taxon>Paenibacillaceae</taxon>
        <taxon>Paenibacillus</taxon>
    </lineage>
</organism>
<name>A0A5S5CKZ3_9BACL</name>
<dbReference type="GO" id="GO:0005737">
    <property type="term" value="C:cytoplasm"/>
    <property type="evidence" value="ECO:0007669"/>
    <property type="project" value="TreeGrafter"/>
</dbReference>
<evidence type="ECO:0000256" key="2">
    <source>
        <dbReference type="ARBA" id="ARBA00022801"/>
    </source>
</evidence>
<dbReference type="InterPro" id="IPR017850">
    <property type="entry name" value="Alkaline_phosphatase_core_sf"/>
</dbReference>
<dbReference type="PANTHER" id="PTHR45953">
    <property type="entry name" value="IDURONATE 2-SULFATASE"/>
    <property type="match status" value="1"/>
</dbReference>
<comment type="caution">
    <text evidence="3">The sequence shown here is derived from an EMBL/GenBank/DDBJ whole genome shotgun (WGS) entry which is preliminary data.</text>
</comment>
<sequence>MPNLFLAYAVYEYSALLSMCDAYLGQVLDLFDRYELWNDTLLIVNTDHGFMLGEHQWWKKRRSG</sequence>
<reference evidence="3 4" key="1">
    <citation type="submission" date="2019-07" db="EMBL/GenBank/DDBJ databases">
        <title>Genomic Encyclopedia of Type Strains, Phase III (KMG-III): the genomes of soil and plant-associated and newly described type strains.</title>
        <authorList>
            <person name="Whitman W."/>
        </authorList>
    </citation>
    <scope>NUCLEOTIDE SEQUENCE [LARGE SCALE GENOMIC DNA]</scope>
    <source>
        <strain evidence="3 4">BL24</strain>
    </source>
</reference>
<dbReference type="Proteomes" id="UP000323257">
    <property type="component" value="Unassembled WGS sequence"/>
</dbReference>
<evidence type="ECO:0000313" key="4">
    <source>
        <dbReference type="Proteomes" id="UP000323257"/>
    </source>
</evidence>
<accession>A0A5S5CKZ3</accession>
<dbReference type="AlphaFoldDB" id="A0A5S5CKZ3"/>
<evidence type="ECO:0000256" key="1">
    <source>
        <dbReference type="ARBA" id="ARBA00022723"/>
    </source>
</evidence>
<dbReference type="GO" id="GO:0046872">
    <property type="term" value="F:metal ion binding"/>
    <property type="evidence" value="ECO:0007669"/>
    <property type="project" value="UniProtKB-KW"/>
</dbReference>
<dbReference type="SUPFAM" id="SSF53649">
    <property type="entry name" value="Alkaline phosphatase-like"/>
    <property type="match status" value="1"/>
</dbReference>
<keyword evidence="2" id="KW-0378">Hydrolase</keyword>
<dbReference type="Gene3D" id="3.40.720.10">
    <property type="entry name" value="Alkaline Phosphatase, subunit A"/>
    <property type="match status" value="1"/>
</dbReference>
<proteinExistence type="predicted"/>
<dbReference type="PANTHER" id="PTHR45953:SF1">
    <property type="entry name" value="IDURONATE 2-SULFATASE"/>
    <property type="match status" value="1"/>
</dbReference>
<dbReference type="RefSeq" id="WP_425466135.1">
    <property type="nucleotide sequence ID" value="NZ_VNHS01000001.1"/>
</dbReference>
<dbReference type="GO" id="GO:0008484">
    <property type="term" value="F:sulfuric ester hydrolase activity"/>
    <property type="evidence" value="ECO:0007669"/>
    <property type="project" value="TreeGrafter"/>
</dbReference>